<dbReference type="Pfam" id="PF07249">
    <property type="entry name" value="Cerato-platanin"/>
    <property type="match status" value="1"/>
</dbReference>
<dbReference type="EMBL" id="SEKV01000039">
    <property type="protein sequence ID" value="TFY68041.1"/>
    <property type="molecule type" value="Genomic_DNA"/>
</dbReference>
<protein>
    <recommendedName>
        <fullName evidence="7">Cerato-platanin</fullName>
    </recommendedName>
</protein>
<evidence type="ECO:0000313" key="5">
    <source>
        <dbReference type="EMBL" id="TFY68041.1"/>
    </source>
</evidence>
<evidence type="ECO:0000256" key="3">
    <source>
        <dbReference type="ARBA" id="ARBA00022525"/>
    </source>
</evidence>
<dbReference type="SUPFAM" id="SSF50685">
    <property type="entry name" value="Barwin-like endoglucanases"/>
    <property type="match status" value="1"/>
</dbReference>
<keyword evidence="3" id="KW-0964">Secreted</keyword>
<dbReference type="GO" id="GO:0005576">
    <property type="term" value="C:extracellular region"/>
    <property type="evidence" value="ECO:0007669"/>
    <property type="project" value="UniProtKB-SubCell"/>
</dbReference>
<dbReference type="Gene3D" id="2.40.40.10">
    <property type="entry name" value="RlpA-like domain"/>
    <property type="match status" value="1"/>
</dbReference>
<proteinExistence type="inferred from homology"/>
<comment type="subcellular location">
    <subcellularLocation>
        <location evidence="1">Secreted</location>
    </subcellularLocation>
</comment>
<dbReference type="InterPro" id="IPR036908">
    <property type="entry name" value="RlpA-like_sf"/>
</dbReference>
<dbReference type="Proteomes" id="UP000298390">
    <property type="component" value="Unassembled WGS sequence"/>
</dbReference>
<dbReference type="AlphaFoldDB" id="A0A4Y9Z2G3"/>
<reference evidence="5 6" key="1">
    <citation type="submission" date="2019-01" db="EMBL/GenBank/DDBJ databases">
        <title>Genome sequencing of the rare red list fungi Fomitopsis rosea.</title>
        <authorList>
            <person name="Buettner E."/>
            <person name="Kellner H."/>
        </authorList>
    </citation>
    <scope>NUCLEOTIDE SEQUENCE [LARGE SCALE GENOMIC DNA]</scope>
    <source>
        <strain evidence="5 6">DSM 105464</strain>
    </source>
</reference>
<evidence type="ECO:0008006" key="7">
    <source>
        <dbReference type="Google" id="ProtNLM"/>
    </source>
</evidence>
<name>A0A4Y9Z2G3_9APHY</name>
<comment type="caution">
    <text evidence="5">The sequence shown here is derived from an EMBL/GenBank/DDBJ whole genome shotgun (WGS) entry which is preliminary data.</text>
</comment>
<evidence type="ECO:0000256" key="4">
    <source>
        <dbReference type="SAM" id="SignalP"/>
    </source>
</evidence>
<organism evidence="5 6">
    <name type="scientific">Rhodofomes roseus</name>
    <dbReference type="NCBI Taxonomy" id="34475"/>
    <lineage>
        <taxon>Eukaryota</taxon>
        <taxon>Fungi</taxon>
        <taxon>Dikarya</taxon>
        <taxon>Basidiomycota</taxon>
        <taxon>Agaricomycotina</taxon>
        <taxon>Agaricomycetes</taxon>
        <taxon>Polyporales</taxon>
        <taxon>Rhodofomes</taxon>
    </lineage>
</organism>
<gene>
    <name evidence="5" type="ORF">EVJ58_g1254</name>
</gene>
<dbReference type="CDD" id="cd22778">
    <property type="entry name" value="DPBB_CEPL-like"/>
    <property type="match status" value="1"/>
</dbReference>
<evidence type="ECO:0000313" key="6">
    <source>
        <dbReference type="Proteomes" id="UP000298390"/>
    </source>
</evidence>
<dbReference type="InterPro" id="IPR010829">
    <property type="entry name" value="Cerato-platanin"/>
</dbReference>
<accession>A0A4Y9Z2G3</accession>
<feature type="chain" id="PRO_5021407394" description="Cerato-platanin" evidence="4">
    <location>
        <begin position="21"/>
        <end position="138"/>
    </location>
</feature>
<feature type="signal peptide" evidence="4">
    <location>
        <begin position="1"/>
        <end position="20"/>
    </location>
</feature>
<keyword evidence="4" id="KW-0732">Signal</keyword>
<evidence type="ECO:0000256" key="2">
    <source>
        <dbReference type="ARBA" id="ARBA00010421"/>
    </source>
</evidence>
<evidence type="ECO:0000256" key="1">
    <source>
        <dbReference type="ARBA" id="ARBA00004613"/>
    </source>
</evidence>
<comment type="similarity">
    <text evidence="2">Belongs to the cerato-platanin family.</text>
</comment>
<sequence>MRVSVLSSLTALAMSTLVFAQITPPIYDEVSFSSKYTDTNASVDTLTCGDQLAAEGYATVGAIPGNIAGFANITSADSSLCGKCYVLEYAGAFLTVRVVDTAGDGFVVTKGAYETLTGNQTPIPPSVDARVLEGPTSC</sequence>